<dbReference type="PANTHER" id="PTHR10794">
    <property type="entry name" value="ABHYDROLASE DOMAIN-CONTAINING PROTEIN"/>
    <property type="match status" value="1"/>
</dbReference>
<evidence type="ECO:0000259" key="3">
    <source>
        <dbReference type="Pfam" id="PF12146"/>
    </source>
</evidence>
<dbReference type="EMBL" id="DSMG01000198">
    <property type="protein sequence ID" value="HDX33672.1"/>
    <property type="molecule type" value="Genomic_DNA"/>
</dbReference>
<dbReference type="PIRSF" id="PIRSF005211">
    <property type="entry name" value="Ab_hydro_YheT"/>
    <property type="match status" value="1"/>
</dbReference>
<dbReference type="Gene3D" id="3.40.50.1820">
    <property type="entry name" value="alpha/beta hydrolase"/>
    <property type="match status" value="1"/>
</dbReference>
<name>A0A7C1FIC5_9CHLR</name>
<evidence type="ECO:0000256" key="2">
    <source>
        <dbReference type="PIRSR" id="PIRSR005211-1"/>
    </source>
</evidence>
<dbReference type="InterPro" id="IPR050960">
    <property type="entry name" value="AB_hydrolase_4_sf"/>
</dbReference>
<gene>
    <name evidence="4" type="ORF">ENQ20_19640</name>
</gene>
<comment type="similarity">
    <text evidence="1">Belongs to the AB hydrolase superfamily. AB hydrolase 4 family.</text>
</comment>
<dbReference type="AlphaFoldDB" id="A0A7C1FIC5"/>
<protein>
    <submittedName>
        <fullName evidence="4">Alpha/beta fold hydrolase</fullName>
    </submittedName>
</protein>
<dbReference type="GO" id="GO:0047372">
    <property type="term" value="F:monoacylglycerol lipase activity"/>
    <property type="evidence" value="ECO:0007669"/>
    <property type="project" value="TreeGrafter"/>
</dbReference>
<dbReference type="Pfam" id="PF12146">
    <property type="entry name" value="Hydrolase_4"/>
    <property type="match status" value="1"/>
</dbReference>
<evidence type="ECO:0000256" key="1">
    <source>
        <dbReference type="ARBA" id="ARBA00010884"/>
    </source>
</evidence>
<dbReference type="InterPro" id="IPR029058">
    <property type="entry name" value="AB_hydrolase_fold"/>
</dbReference>
<comment type="caution">
    <text evidence="4">The sequence shown here is derived from an EMBL/GenBank/DDBJ whole genome shotgun (WGS) entry which is preliminary data.</text>
</comment>
<feature type="active site" description="Charge relay system" evidence="2">
    <location>
        <position position="162"/>
    </location>
</feature>
<feature type="domain" description="Serine aminopeptidase S33" evidence="3">
    <location>
        <begin position="75"/>
        <end position="306"/>
    </location>
</feature>
<dbReference type="GO" id="GO:0034338">
    <property type="term" value="F:short-chain carboxylesterase activity"/>
    <property type="evidence" value="ECO:0007669"/>
    <property type="project" value="TreeGrafter"/>
</dbReference>
<proteinExistence type="inferred from homology"/>
<accession>A0A7C1FIC5</accession>
<evidence type="ECO:0000313" key="4">
    <source>
        <dbReference type="EMBL" id="HDX33672.1"/>
    </source>
</evidence>
<dbReference type="SUPFAM" id="SSF53474">
    <property type="entry name" value="alpha/beta-Hydrolases"/>
    <property type="match status" value="1"/>
</dbReference>
<feature type="active site" description="Charge relay system" evidence="2">
    <location>
        <position position="321"/>
    </location>
</feature>
<organism evidence="4">
    <name type="scientific">Caldilinea aerophila</name>
    <dbReference type="NCBI Taxonomy" id="133453"/>
    <lineage>
        <taxon>Bacteria</taxon>
        <taxon>Bacillati</taxon>
        <taxon>Chloroflexota</taxon>
        <taxon>Caldilineae</taxon>
        <taxon>Caldilineales</taxon>
        <taxon>Caldilineaceae</taxon>
        <taxon>Caldilinea</taxon>
    </lineage>
</organism>
<dbReference type="InterPro" id="IPR012020">
    <property type="entry name" value="ABHD4"/>
</dbReference>
<sequence length="345" mass="38296">MGNNYTPRTPFQPHPIVRSASAQTVLAMVRPKGIDLMRDEQLVLLDAGPDYTGVEPGRTVRLHGYYNPSRVPGIQRGLVMILHGWEGCSHSNYNVILAQRLVEKGFATFRLNLRDHGPGLHLNPYTLNKGIFRGTLIEETAAATAQVASMAGKSPFYIVGASMGGNFALRLAKWHSEQEPFHNLVKVVAVCPAINPARATDALDRNPATRRYFRTRWLRSLRAKHVFFPELLDVEKLERIPLVRDMTECFIGQLAARGEVSFRSADEYFAAYAVLGDALTTLTVRTTILTAQNDPVIPVSDFYELAPHPLLDVQIHSTGGHCGFVDAPPVRHRMADLILPELLNA</sequence>
<feature type="active site" description="Charge relay system" evidence="2">
    <location>
        <position position="294"/>
    </location>
</feature>
<dbReference type="InterPro" id="IPR022742">
    <property type="entry name" value="Hydrolase_4"/>
</dbReference>
<dbReference type="PANTHER" id="PTHR10794:SF63">
    <property type="entry name" value="ALPHA_BETA HYDROLASE 1, ISOFORM A"/>
    <property type="match status" value="1"/>
</dbReference>
<reference evidence="4" key="1">
    <citation type="journal article" date="2020" name="mSystems">
        <title>Genome- and Community-Level Interaction Insights into Carbon Utilization and Element Cycling Functions of Hydrothermarchaeota in Hydrothermal Sediment.</title>
        <authorList>
            <person name="Zhou Z."/>
            <person name="Liu Y."/>
            <person name="Xu W."/>
            <person name="Pan J."/>
            <person name="Luo Z.H."/>
            <person name="Li M."/>
        </authorList>
    </citation>
    <scope>NUCLEOTIDE SEQUENCE [LARGE SCALE GENOMIC DNA]</scope>
    <source>
        <strain evidence="4">SpSt-289</strain>
    </source>
</reference>
<keyword evidence="4" id="KW-0378">Hydrolase</keyword>